<evidence type="ECO:0000256" key="2">
    <source>
        <dbReference type="SAM" id="Phobius"/>
    </source>
</evidence>
<keyword evidence="2" id="KW-0812">Transmembrane</keyword>
<keyword evidence="2" id="KW-1133">Transmembrane helix</keyword>
<evidence type="ECO:0000313" key="4">
    <source>
        <dbReference type="EMBL" id="TYL53375.1"/>
    </source>
</evidence>
<feature type="compositionally biased region" description="Basic and acidic residues" evidence="1">
    <location>
        <begin position="82"/>
        <end position="92"/>
    </location>
</feature>
<dbReference type="EMBL" id="VSSB01000001">
    <property type="protein sequence ID" value="TYL53375.1"/>
    <property type="molecule type" value="Genomic_DNA"/>
</dbReference>
<dbReference type="Proteomes" id="UP000325243">
    <property type="component" value="Unassembled WGS sequence"/>
</dbReference>
<dbReference type="PANTHER" id="PTHR40763:SF4">
    <property type="entry name" value="DUF1707 DOMAIN-CONTAINING PROTEIN"/>
    <property type="match status" value="1"/>
</dbReference>
<evidence type="ECO:0000256" key="1">
    <source>
        <dbReference type="SAM" id="MobiDB-lite"/>
    </source>
</evidence>
<feature type="compositionally biased region" description="Polar residues" evidence="1">
    <location>
        <begin position="1"/>
        <end position="10"/>
    </location>
</feature>
<dbReference type="Pfam" id="PF08044">
    <property type="entry name" value="DUF1707"/>
    <property type="match status" value="1"/>
</dbReference>
<feature type="transmembrane region" description="Helical" evidence="2">
    <location>
        <begin position="192"/>
        <end position="211"/>
    </location>
</feature>
<evidence type="ECO:0000259" key="3">
    <source>
        <dbReference type="Pfam" id="PF08044"/>
    </source>
</evidence>
<dbReference type="PANTHER" id="PTHR40763">
    <property type="entry name" value="MEMBRANE PROTEIN-RELATED"/>
    <property type="match status" value="1"/>
</dbReference>
<accession>A0A5S4VH38</accession>
<evidence type="ECO:0000313" key="5">
    <source>
        <dbReference type="Proteomes" id="UP000325243"/>
    </source>
</evidence>
<name>A0A5S4VH38_9MICO</name>
<keyword evidence="2" id="KW-0472">Membrane</keyword>
<dbReference type="InterPro" id="IPR012551">
    <property type="entry name" value="DUF1707_SHOCT-like"/>
</dbReference>
<comment type="caution">
    <text evidence="4">The sequence shown here is derived from an EMBL/GenBank/DDBJ whole genome shotgun (WGS) entry which is preliminary data.</text>
</comment>
<feature type="domain" description="DUF1707" evidence="3">
    <location>
        <begin position="87"/>
        <end position="138"/>
    </location>
</feature>
<feature type="transmembrane region" description="Helical" evidence="2">
    <location>
        <begin position="217"/>
        <end position="236"/>
    </location>
</feature>
<keyword evidence="5" id="KW-1185">Reference proteome</keyword>
<feature type="compositionally biased region" description="Low complexity" evidence="1">
    <location>
        <begin position="30"/>
        <end position="46"/>
    </location>
</feature>
<organism evidence="4 5">
    <name type="scientific">Agromyces mariniharenae</name>
    <dbReference type="NCBI Taxonomy" id="2604423"/>
    <lineage>
        <taxon>Bacteria</taxon>
        <taxon>Bacillati</taxon>
        <taxon>Actinomycetota</taxon>
        <taxon>Actinomycetes</taxon>
        <taxon>Micrococcales</taxon>
        <taxon>Microbacteriaceae</taxon>
        <taxon>Agromyces</taxon>
    </lineage>
</organism>
<protein>
    <submittedName>
        <fullName evidence="4">DUF1707 domain-containing protein</fullName>
    </submittedName>
</protein>
<reference evidence="4 5" key="1">
    <citation type="submission" date="2019-08" db="EMBL/GenBank/DDBJ databases">
        <authorList>
            <person name="Hu J."/>
        </authorList>
    </citation>
    <scope>NUCLEOTIDE SEQUENCE [LARGE SCALE GENOMIC DNA]</scope>
    <source>
        <strain evidence="4 5">NEAU-184</strain>
    </source>
</reference>
<proteinExistence type="predicted"/>
<feature type="region of interest" description="Disordered" evidence="1">
    <location>
        <begin position="1"/>
        <end position="92"/>
    </location>
</feature>
<sequence length="246" mass="26263">MRRHPGTSSPRRSRTAWSRACPTRARRSTRAPTTGRARTRAGSARRVVGPLEPGSDGFLREPFRRLTPFGHAGGMSGYANPDRPEQRLSDAERDEAVGRLAQANVEGRLTTEEFGERSAAARRAVTRGDLVPLFADLPESTAPEQEVPLVTGPGVPVPPPPQPGATYGTASPAYAASDVGTGRGSRALGGRVGATIMALTPFLAVALFFITGFNGSFAWSWLWFLLVPIAGIIIYGPGSDGRRSRR</sequence>
<gene>
    <name evidence="4" type="ORF">FYC51_06755</name>
</gene>
<dbReference type="AlphaFoldDB" id="A0A5S4VH38"/>